<evidence type="ECO:0000256" key="3">
    <source>
        <dbReference type="ARBA" id="ARBA00022491"/>
    </source>
</evidence>
<gene>
    <name evidence="9" type="primary">flgM</name>
    <name evidence="9" type="ORF">COB67_03280</name>
</gene>
<feature type="domain" description="Anti-sigma-28 factor FlgM C-terminal" evidence="8">
    <location>
        <begin position="49"/>
        <end position="91"/>
    </location>
</feature>
<organism evidence="9 10">
    <name type="scientific">SAR324 cluster bacterium</name>
    <dbReference type="NCBI Taxonomy" id="2024889"/>
    <lineage>
        <taxon>Bacteria</taxon>
        <taxon>Deltaproteobacteria</taxon>
        <taxon>SAR324 cluster</taxon>
    </lineage>
</organism>
<accession>A0A2A4T8V9</accession>
<feature type="compositionally biased region" description="Basic and acidic residues" evidence="7">
    <location>
        <begin position="16"/>
        <end position="27"/>
    </location>
</feature>
<evidence type="ECO:0000256" key="5">
    <source>
        <dbReference type="ARBA" id="ARBA00023015"/>
    </source>
</evidence>
<feature type="region of interest" description="Disordered" evidence="7">
    <location>
        <begin position="1"/>
        <end position="30"/>
    </location>
</feature>
<dbReference type="EMBL" id="NVSR01000010">
    <property type="protein sequence ID" value="PCI29781.1"/>
    <property type="molecule type" value="Genomic_DNA"/>
</dbReference>
<keyword evidence="6" id="KW-0804">Transcription</keyword>
<dbReference type="SUPFAM" id="SSF101498">
    <property type="entry name" value="Anti-sigma factor FlgM"/>
    <property type="match status" value="1"/>
</dbReference>
<dbReference type="Proteomes" id="UP000218113">
    <property type="component" value="Unassembled WGS sequence"/>
</dbReference>
<name>A0A2A4T8V9_9DELT</name>
<evidence type="ECO:0000256" key="4">
    <source>
        <dbReference type="ARBA" id="ARBA00022795"/>
    </source>
</evidence>
<evidence type="ECO:0000256" key="1">
    <source>
        <dbReference type="ARBA" id="ARBA00005322"/>
    </source>
</evidence>
<comment type="similarity">
    <text evidence="1">Belongs to the FlgM family.</text>
</comment>
<protein>
    <recommendedName>
        <fullName evidence="2">Negative regulator of flagellin synthesis</fullName>
    </recommendedName>
</protein>
<evidence type="ECO:0000259" key="8">
    <source>
        <dbReference type="Pfam" id="PF04316"/>
    </source>
</evidence>
<evidence type="ECO:0000313" key="9">
    <source>
        <dbReference type="EMBL" id="PCI29781.1"/>
    </source>
</evidence>
<dbReference type="AlphaFoldDB" id="A0A2A4T8V9"/>
<dbReference type="InterPro" id="IPR007412">
    <property type="entry name" value="FlgM"/>
</dbReference>
<keyword evidence="9" id="KW-0282">Flagellum</keyword>
<evidence type="ECO:0000256" key="7">
    <source>
        <dbReference type="SAM" id="MobiDB-lite"/>
    </source>
</evidence>
<dbReference type="InterPro" id="IPR035890">
    <property type="entry name" value="Anti-sigma-28_factor_FlgM_sf"/>
</dbReference>
<reference evidence="10" key="1">
    <citation type="submission" date="2017-08" db="EMBL/GenBank/DDBJ databases">
        <title>A dynamic microbial community with high functional redundancy inhabits the cold, oxic subseafloor aquifer.</title>
        <authorList>
            <person name="Tully B.J."/>
            <person name="Wheat C.G."/>
            <person name="Glazer B.T."/>
            <person name="Huber J.A."/>
        </authorList>
    </citation>
    <scope>NUCLEOTIDE SEQUENCE [LARGE SCALE GENOMIC DNA]</scope>
</reference>
<evidence type="ECO:0000256" key="2">
    <source>
        <dbReference type="ARBA" id="ARBA00017823"/>
    </source>
</evidence>
<dbReference type="NCBIfam" id="TIGR03824">
    <property type="entry name" value="FlgM_jcvi"/>
    <property type="match status" value="1"/>
</dbReference>
<keyword evidence="9" id="KW-0969">Cilium</keyword>
<keyword evidence="9" id="KW-0966">Cell projection</keyword>
<dbReference type="GO" id="GO:0045892">
    <property type="term" value="P:negative regulation of DNA-templated transcription"/>
    <property type="evidence" value="ECO:0007669"/>
    <property type="project" value="InterPro"/>
</dbReference>
<comment type="caution">
    <text evidence="9">The sequence shown here is derived from an EMBL/GenBank/DDBJ whole genome shotgun (WGS) entry which is preliminary data.</text>
</comment>
<keyword evidence="4" id="KW-1005">Bacterial flagellum biogenesis</keyword>
<dbReference type="Pfam" id="PF04316">
    <property type="entry name" value="FlgM"/>
    <property type="match status" value="1"/>
</dbReference>
<dbReference type="InterPro" id="IPR031316">
    <property type="entry name" value="FlgM_C"/>
</dbReference>
<evidence type="ECO:0000256" key="6">
    <source>
        <dbReference type="ARBA" id="ARBA00023163"/>
    </source>
</evidence>
<dbReference type="GO" id="GO:0044781">
    <property type="term" value="P:bacterial-type flagellum organization"/>
    <property type="evidence" value="ECO:0007669"/>
    <property type="project" value="UniProtKB-KW"/>
</dbReference>
<keyword evidence="5" id="KW-0805">Transcription regulation</keyword>
<evidence type="ECO:0000313" key="10">
    <source>
        <dbReference type="Proteomes" id="UP000218113"/>
    </source>
</evidence>
<sequence>MKINGQYPKLPIQEKNIGKGQEKDVEKQTGIASKRSVAVGKTGSDFTTNRIRNKIDAEPDVNMERVKALKARIKSGEFQIDNIKLANNILKNSILEDV</sequence>
<keyword evidence="3" id="KW-0678">Repressor</keyword>
<proteinExistence type="inferred from homology"/>